<keyword evidence="5 9" id="KW-0479">Metal-binding</keyword>
<dbReference type="CDD" id="cd11065">
    <property type="entry name" value="CYP64-like"/>
    <property type="match status" value="1"/>
</dbReference>
<organism evidence="11 12">
    <name type="scientific">Lyophyllum shimeji</name>
    <name type="common">Hon-shimeji</name>
    <name type="synonym">Tricholoma shimeji</name>
    <dbReference type="NCBI Taxonomy" id="47721"/>
    <lineage>
        <taxon>Eukaryota</taxon>
        <taxon>Fungi</taxon>
        <taxon>Dikarya</taxon>
        <taxon>Basidiomycota</taxon>
        <taxon>Agaricomycotina</taxon>
        <taxon>Agaricomycetes</taxon>
        <taxon>Agaricomycetidae</taxon>
        <taxon>Agaricales</taxon>
        <taxon>Tricholomatineae</taxon>
        <taxon>Lyophyllaceae</taxon>
        <taxon>Lyophyllum</taxon>
    </lineage>
</organism>
<dbReference type="AlphaFoldDB" id="A0A9P3PT11"/>
<dbReference type="GO" id="GO:0020037">
    <property type="term" value="F:heme binding"/>
    <property type="evidence" value="ECO:0007669"/>
    <property type="project" value="InterPro"/>
</dbReference>
<dbReference type="SUPFAM" id="SSF48264">
    <property type="entry name" value="Cytochrome P450"/>
    <property type="match status" value="1"/>
</dbReference>
<evidence type="ECO:0000313" key="11">
    <source>
        <dbReference type="EMBL" id="GLB41181.1"/>
    </source>
</evidence>
<dbReference type="Pfam" id="PF00067">
    <property type="entry name" value="p450"/>
    <property type="match status" value="1"/>
</dbReference>
<dbReference type="EMBL" id="BRPK01000009">
    <property type="protein sequence ID" value="GLB41181.1"/>
    <property type="molecule type" value="Genomic_DNA"/>
</dbReference>
<dbReference type="GO" id="GO:0005506">
    <property type="term" value="F:iron ion binding"/>
    <property type="evidence" value="ECO:0007669"/>
    <property type="project" value="InterPro"/>
</dbReference>
<evidence type="ECO:0000256" key="8">
    <source>
        <dbReference type="ARBA" id="ARBA00023033"/>
    </source>
</evidence>
<proteinExistence type="inferred from homology"/>
<dbReference type="PANTHER" id="PTHR46300">
    <property type="entry name" value="P450, PUTATIVE (EUROFUNG)-RELATED-RELATED"/>
    <property type="match status" value="1"/>
</dbReference>
<sequence length="525" mass="59081">MLSLVTRDAYGLFLLGFAVIFVSYKFCRRRRGPNPQGLPFPPGPRPLPLVGNLFDLARVDEVEAYLRLYHKYGDLVFFNALGKKILFVNTFQAANDLFEKRSANYSDRNHSPMLHELMGWDWTFGHMPYGERWKAHRRMFHRQFQQSVAHIHWPVQRKEAHSLMRRLLDSPDNLMEHLRHNAASVIMNVTYGIKIVPKNDRYITIAEKALAGMAEAANPGAFLVDLIPFLKHIPEWVPGAGFQRKAREWKDAVYEMRDAPFEAVTAAIKEGTASPSFVSNLVSELEAGSKDSLEKNIELVKACAGMAYAGGTESTLSALSSFVLAVILHPEVQAKGREELDRVLGHSRLPDFPDWASLPYVSAIVKEVLRWSPVAPLGLPHMATNDDEYRGCFIPAGTTIVGNTWAILHDPITFPDPSVFNPDRFLSANQQNDLSPLDPLSVAFGYGRRICPGRYMAEAQLWISIACMLALFDIGCGVDEMGRPMPKPEMNFTSGLIRHPMPFKFSIRPRGEWARTLLEQAMDGD</sequence>
<dbReference type="OrthoDB" id="2789670at2759"/>
<comment type="caution">
    <text evidence="11">The sequence shown here is derived from an EMBL/GenBank/DDBJ whole genome shotgun (WGS) entry which is preliminary data.</text>
</comment>
<evidence type="ECO:0000256" key="2">
    <source>
        <dbReference type="ARBA" id="ARBA00005179"/>
    </source>
</evidence>
<dbReference type="GO" id="GO:0016705">
    <property type="term" value="F:oxidoreductase activity, acting on paired donors, with incorporation or reduction of molecular oxygen"/>
    <property type="evidence" value="ECO:0007669"/>
    <property type="project" value="InterPro"/>
</dbReference>
<keyword evidence="12" id="KW-1185">Reference proteome</keyword>
<evidence type="ECO:0000256" key="7">
    <source>
        <dbReference type="ARBA" id="ARBA00023004"/>
    </source>
</evidence>
<feature type="binding site" description="axial binding residue" evidence="9">
    <location>
        <position position="451"/>
    </location>
    <ligand>
        <name>heme</name>
        <dbReference type="ChEBI" id="CHEBI:30413"/>
    </ligand>
    <ligandPart>
        <name>Fe</name>
        <dbReference type="ChEBI" id="CHEBI:18248"/>
    </ligandPart>
</feature>
<dbReference type="PANTHER" id="PTHR46300:SF7">
    <property type="entry name" value="P450, PUTATIVE (EUROFUNG)-RELATED"/>
    <property type="match status" value="1"/>
</dbReference>
<dbReference type="InterPro" id="IPR050364">
    <property type="entry name" value="Cytochrome_P450_fung"/>
</dbReference>
<protein>
    <submittedName>
        <fullName evidence="11">Cytochrome p450</fullName>
    </submittedName>
</protein>
<dbReference type="InterPro" id="IPR036396">
    <property type="entry name" value="Cyt_P450_sf"/>
</dbReference>
<keyword evidence="7 9" id="KW-0408">Iron</keyword>
<dbReference type="InterPro" id="IPR001128">
    <property type="entry name" value="Cyt_P450"/>
</dbReference>
<dbReference type="Gene3D" id="1.10.630.10">
    <property type="entry name" value="Cytochrome P450"/>
    <property type="match status" value="1"/>
</dbReference>
<dbReference type="GO" id="GO:0004497">
    <property type="term" value="F:monooxygenase activity"/>
    <property type="evidence" value="ECO:0007669"/>
    <property type="project" value="UniProtKB-KW"/>
</dbReference>
<comment type="cofactor">
    <cofactor evidence="1 9">
        <name>heme</name>
        <dbReference type="ChEBI" id="CHEBI:30413"/>
    </cofactor>
</comment>
<comment type="similarity">
    <text evidence="3 10">Belongs to the cytochrome P450 family.</text>
</comment>
<evidence type="ECO:0000256" key="4">
    <source>
        <dbReference type="ARBA" id="ARBA00022617"/>
    </source>
</evidence>
<comment type="pathway">
    <text evidence="2">Secondary metabolite biosynthesis.</text>
</comment>
<evidence type="ECO:0000256" key="6">
    <source>
        <dbReference type="ARBA" id="ARBA00023002"/>
    </source>
</evidence>
<evidence type="ECO:0000256" key="1">
    <source>
        <dbReference type="ARBA" id="ARBA00001971"/>
    </source>
</evidence>
<dbReference type="InterPro" id="IPR017972">
    <property type="entry name" value="Cyt_P450_CS"/>
</dbReference>
<evidence type="ECO:0000256" key="5">
    <source>
        <dbReference type="ARBA" id="ARBA00022723"/>
    </source>
</evidence>
<evidence type="ECO:0000313" key="12">
    <source>
        <dbReference type="Proteomes" id="UP001063166"/>
    </source>
</evidence>
<evidence type="ECO:0000256" key="3">
    <source>
        <dbReference type="ARBA" id="ARBA00010617"/>
    </source>
</evidence>
<dbReference type="PRINTS" id="PR00385">
    <property type="entry name" value="P450"/>
</dbReference>
<evidence type="ECO:0000256" key="9">
    <source>
        <dbReference type="PIRSR" id="PIRSR602401-1"/>
    </source>
</evidence>
<dbReference type="Proteomes" id="UP001063166">
    <property type="component" value="Unassembled WGS sequence"/>
</dbReference>
<keyword evidence="4 9" id="KW-0349">Heme</keyword>
<keyword evidence="6 10" id="KW-0560">Oxidoreductase</keyword>
<dbReference type="PRINTS" id="PR00463">
    <property type="entry name" value="EP450I"/>
</dbReference>
<name>A0A9P3PT11_LYOSH</name>
<keyword evidence="8 10" id="KW-0503">Monooxygenase</keyword>
<gene>
    <name evidence="11" type="ORF">LshimejAT787_0903960</name>
</gene>
<dbReference type="PROSITE" id="PS00086">
    <property type="entry name" value="CYTOCHROME_P450"/>
    <property type="match status" value="1"/>
</dbReference>
<reference evidence="11" key="1">
    <citation type="submission" date="2022-07" db="EMBL/GenBank/DDBJ databases">
        <title>The genome of Lyophyllum shimeji provides insight into the initial evolution of ectomycorrhizal fungal genome.</title>
        <authorList>
            <person name="Kobayashi Y."/>
            <person name="Shibata T."/>
            <person name="Hirakawa H."/>
            <person name="Shigenobu S."/>
            <person name="Nishiyama T."/>
            <person name="Yamada A."/>
            <person name="Hasebe M."/>
            <person name="Kawaguchi M."/>
        </authorList>
    </citation>
    <scope>NUCLEOTIDE SEQUENCE</scope>
    <source>
        <strain evidence="11">AT787</strain>
    </source>
</reference>
<dbReference type="InterPro" id="IPR002401">
    <property type="entry name" value="Cyt_P450_E_grp-I"/>
</dbReference>
<evidence type="ECO:0000256" key="10">
    <source>
        <dbReference type="RuleBase" id="RU000461"/>
    </source>
</evidence>
<accession>A0A9P3PT11</accession>